<evidence type="ECO:0000313" key="3">
    <source>
        <dbReference type="Proteomes" id="UP000320948"/>
    </source>
</evidence>
<accession>A0A6N4R3M1</accession>
<gene>
    <name evidence="2" type="ORF">DI628_01780</name>
</gene>
<dbReference type="Proteomes" id="UP000320948">
    <property type="component" value="Unassembled WGS sequence"/>
</dbReference>
<dbReference type="Gene3D" id="3.40.50.10610">
    <property type="entry name" value="ABC-type transport auxiliary lipoprotein component"/>
    <property type="match status" value="1"/>
</dbReference>
<dbReference type="AlphaFoldDB" id="A0A6N4R3M1"/>
<name>A0A6N4R3M1_BLAVI</name>
<dbReference type="PROSITE" id="PS51257">
    <property type="entry name" value="PROKAR_LIPOPROTEIN"/>
    <property type="match status" value="1"/>
</dbReference>
<protein>
    <recommendedName>
        <fullName evidence="1">ABC-type transport auxiliary lipoprotein component domain-containing protein</fullName>
    </recommendedName>
</protein>
<dbReference type="EMBL" id="VAFM01000001">
    <property type="protein sequence ID" value="TKW61380.1"/>
    <property type="molecule type" value="Genomic_DNA"/>
</dbReference>
<reference evidence="2 3" key="1">
    <citation type="journal article" date="2017" name="Nat. Commun.">
        <title>In situ click chemistry generation of cyclooxygenase-2 inhibitors.</title>
        <authorList>
            <person name="Bhardwaj A."/>
            <person name="Kaur J."/>
            <person name="Wuest M."/>
            <person name="Wuest F."/>
        </authorList>
    </citation>
    <scope>NUCLEOTIDE SEQUENCE [LARGE SCALE GENOMIC DNA]</scope>
    <source>
        <strain evidence="2">S2_018_000_R2_106</strain>
    </source>
</reference>
<organism evidence="2 3">
    <name type="scientific">Blastochloris viridis</name>
    <name type="common">Rhodopseudomonas viridis</name>
    <dbReference type="NCBI Taxonomy" id="1079"/>
    <lineage>
        <taxon>Bacteria</taxon>
        <taxon>Pseudomonadati</taxon>
        <taxon>Pseudomonadota</taxon>
        <taxon>Alphaproteobacteria</taxon>
        <taxon>Hyphomicrobiales</taxon>
        <taxon>Blastochloridaceae</taxon>
        <taxon>Blastochloris</taxon>
    </lineage>
</organism>
<dbReference type="Pfam" id="PF03886">
    <property type="entry name" value="ABC_trans_aux"/>
    <property type="match status" value="1"/>
</dbReference>
<feature type="domain" description="ABC-type transport auxiliary lipoprotein component" evidence="1">
    <location>
        <begin position="37"/>
        <end position="192"/>
    </location>
</feature>
<comment type="caution">
    <text evidence="2">The sequence shown here is derived from an EMBL/GenBank/DDBJ whole genome shotgun (WGS) entry which is preliminary data.</text>
</comment>
<dbReference type="SUPFAM" id="SSF159594">
    <property type="entry name" value="XCC0632-like"/>
    <property type="match status" value="1"/>
</dbReference>
<dbReference type="InterPro" id="IPR005586">
    <property type="entry name" value="ABC_trans_aux"/>
</dbReference>
<sequence length="211" mass="23288">MKFLSSFVVAVVLSGCSLVPKPGIETRYVLAPVQIQTSAMSTVIMPQKDLPVLGIARPRVPVDLRTNQLVLIQNGTLTFYEGKSWSAPLPDTLGAAMIRDLANNLPEWIVTGDNALKSQRDLQLEVHDFATIQNGSQATVIMNMDVRLVDATTRDVIKILPYRYSAPLTELNTAQTIEAYNKGWSNLIQEIVTIMKTTPLTKDEMKSGRTS</sequence>
<evidence type="ECO:0000313" key="2">
    <source>
        <dbReference type="EMBL" id="TKW61380.1"/>
    </source>
</evidence>
<proteinExistence type="predicted"/>
<evidence type="ECO:0000259" key="1">
    <source>
        <dbReference type="Pfam" id="PF03886"/>
    </source>
</evidence>